<dbReference type="SMART" id="SM00283">
    <property type="entry name" value="MA"/>
    <property type="match status" value="1"/>
</dbReference>
<keyword evidence="5" id="KW-1133">Transmembrane helix</keyword>
<dbReference type="Gene3D" id="1.10.287.950">
    <property type="entry name" value="Methyl-accepting chemotaxis protein"/>
    <property type="match status" value="1"/>
</dbReference>
<comment type="caution">
    <text evidence="7">The sequence shown here is derived from an EMBL/GenBank/DDBJ whole genome shotgun (WGS) entry which is preliminary data.</text>
</comment>
<feature type="domain" description="Methyl-accepting transducer" evidence="6">
    <location>
        <begin position="316"/>
        <end position="566"/>
    </location>
</feature>
<evidence type="ECO:0000256" key="1">
    <source>
        <dbReference type="ARBA" id="ARBA00023224"/>
    </source>
</evidence>
<dbReference type="EMBL" id="JBHUII010000001">
    <property type="protein sequence ID" value="MFD2204517.1"/>
    <property type="molecule type" value="Genomic_DNA"/>
</dbReference>
<evidence type="ECO:0000256" key="2">
    <source>
        <dbReference type="ARBA" id="ARBA00029447"/>
    </source>
</evidence>
<proteinExistence type="inferred from homology"/>
<dbReference type="Pfam" id="PF00672">
    <property type="entry name" value="HAMP"/>
    <property type="match status" value="1"/>
</dbReference>
<evidence type="ECO:0000256" key="3">
    <source>
        <dbReference type="PROSITE-ProRule" id="PRU00284"/>
    </source>
</evidence>
<keyword evidence="5" id="KW-0472">Membrane</keyword>
<feature type="transmembrane region" description="Helical" evidence="5">
    <location>
        <begin position="13"/>
        <end position="36"/>
    </location>
</feature>
<dbReference type="InterPro" id="IPR003660">
    <property type="entry name" value="HAMP_dom"/>
</dbReference>
<dbReference type="PANTHER" id="PTHR32089">
    <property type="entry name" value="METHYL-ACCEPTING CHEMOTAXIS PROTEIN MCPB"/>
    <property type="match status" value="1"/>
</dbReference>
<keyword evidence="4" id="KW-0175">Coiled coil</keyword>
<accession>A0ABW5BEK6</accession>
<dbReference type="SUPFAM" id="SSF58104">
    <property type="entry name" value="Methyl-accepting chemotaxis protein (MCP) signaling domain"/>
    <property type="match status" value="1"/>
</dbReference>
<feature type="coiled-coil region" evidence="4">
    <location>
        <begin position="284"/>
        <end position="318"/>
    </location>
</feature>
<evidence type="ECO:0000256" key="5">
    <source>
        <dbReference type="SAM" id="Phobius"/>
    </source>
</evidence>
<dbReference type="PROSITE" id="PS50111">
    <property type="entry name" value="CHEMOTAXIS_TRANSDUC_2"/>
    <property type="match status" value="1"/>
</dbReference>
<protein>
    <submittedName>
        <fullName evidence="7">Methyl-accepting chemotaxis protein</fullName>
    </submittedName>
</protein>
<keyword evidence="5" id="KW-0812">Transmembrane</keyword>
<evidence type="ECO:0000259" key="6">
    <source>
        <dbReference type="PROSITE" id="PS50111"/>
    </source>
</evidence>
<evidence type="ECO:0000313" key="7">
    <source>
        <dbReference type="EMBL" id="MFD2204517.1"/>
    </source>
</evidence>
<reference evidence="8" key="1">
    <citation type="journal article" date="2019" name="Int. J. Syst. Evol. Microbiol.">
        <title>The Global Catalogue of Microorganisms (GCM) 10K type strain sequencing project: providing services to taxonomists for standard genome sequencing and annotation.</title>
        <authorList>
            <consortium name="The Broad Institute Genomics Platform"/>
            <consortium name="The Broad Institute Genome Sequencing Center for Infectious Disease"/>
            <person name="Wu L."/>
            <person name="Ma J."/>
        </authorList>
    </citation>
    <scope>NUCLEOTIDE SEQUENCE [LARGE SCALE GENOMIC DNA]</scope>
    <source>
        <strain evidence="8">CGMCC 4.7192</strain>
    </source>
</reference>
<dbReference type="CDD" id="cd06225">
    <property type="entry name" value="HAMP"/>
    <property type="match status" value="1"/>
</dbReference>
<comment type="similarity">
    <text evidence="2">Belongs to the methyl-accepting chemotaxis (MCP) protein family.</text>
</comment>
<dbReference type="Gene3D" id="6.10.340.10">
    <property type="match status" value="1"/>
</dbReference>
<feature type="transmembrane region" description="Helical" evidence="5">
    <location>
        <begin position="224"/>
        <end position="245"/>
    </location>
</feature>
<keyword evidence="8" id="KW-1185">Reference proteome</keyword>
<gene>
    <name evidence="7" type="ORF">ACFSKO_02790</name>
</gene>
<dbReference type="InterPro" id="IPR004089">
    <property type="entry name" value="MCPsignal_dom"/>
</dbReference>
<evidence type="ECO:0000256" key="4">
    <source>
        <dbReference type="SAM" id="Coils"/>
    </source>
</evidence>
<sequence length="598" mass="65362">MFTTLRSRIDFKLILALISVLIPLMAGLLIAFDFLLREIMTKQDDRTQLLREMNQILRVEISELQTQYLSIGTHLEVDAIKDVENWALSQGGNVVIHDGRAGIKARYRQRSQRRDLSKRGVFVVDDGAGKAAISLGVFDGIEFKGQVKEIRFENKNIVDLKQSVFQISTENTGPDALGYKVASLKAMLVDASLEAERKRIAILNYVDEIKQKDEEVHAFAEQIFLINGALGLGAVFLIITVVFGVSRGLVTRSIVRLQSATREVADGGYVVLKEVARLDEIGSLARGIERFQQARDEADTLRDENEKERLRNQKAVENRLSSVASQLECGMNSSVRDVSEHADLLARMSDQLQDFASNTNTQAGETIELADINANMAKEIKELSENLVSCSAEMTAAVDQQIKLTSLAGADSKKAHKTVGHLYETADQVGEIIEMIQKIAGQTHLLALNATIEASRAGAAGAGFAVVAEEVKKLSGETAEAADAIANRVKSIREVSEDAAQDITSIEGRIDEVDQSMRGLVQLFEVQVQASHSIANFVESSVENASKVSGSSAAMREASKTTGNATDQLMKTSDRIKSALVHMQEELLMILKSASTPV</sequence>
<name>A0ABW5BEK6_9PROT</name>
<dbReference type="PANTHER" id="PTHR32089:SF112">
    <property type="entry name" value="LYSOZYME-LIKE PROTEIN-RELATED"/>
    <property type="match status" value="1"/>
</dbReference>
<dbReference type="Pfam" id="PF00015">
    <property type="entry name" value="MCPsignal"/>
    <property type="match status" value="1"/>
</dbReference>
<organism evidence="7 8">
    <name type="scientific">Kiloniella antarctica</name>
    <dbReference type="NCBI Taxonomy" id="1550907"/>
    <lineage>
        <taxon>Bacteria</taxon>
        <taxon>Pseudomonadati</taxon>
        <taxon>Pseudomonadota</taxon>
        <taxon>Alphaproteobacteria</taxon>
        <taxon>Rhodospirillales</taxon>
        <taxon>Kiloniellaceae</taxon>
        <taxon>Kiloniella</taxon>
    </lineage>
</organism>
<keyword evidence="1 3" id="KW-0807">Transducer</keyword>
<evidence type="ECO:0000313" key="8">
    <source>
        <dbReference type="Proteomes" id="UP001597294"/>
    </source>
</evidence>
<dbReference type="RefSeq" id="WP_380248181.1">
    <property type="nucleotide sequence ID" value="NZ_JBHUII010000001.1"/>
</dbReference>
<dbReference type="Proteomes" id="UP001597294">
    <property type="component" value="Unassembled WGS sequence"/>
</dbReference>